<dbReference type="AlphaFoldDB" id="A0A4R6T8J2"/>
<dbReference type="PANTHER" id="PTHR46769:SF2">
    <property type="entry name" value="FIBROCYSTIN-L ISOFORM 2 PRECURSOR-RELATED"/>
    <property type="match status" value="1"/>
</dbReference>
<accession>A0A4R6T8J2</accession>
<dbReference type="SUPFAM" id="SSF63829">
    <property type="entry name" value="Calcium-dependent phosphotriesterase"/>
    <property type="match status" value="1"/>
</dbReference>
<dbReference type="InterPro" id="IPR002909">
    <property type="entry name" value="IPT_dom"/>
</dbReference>
<name>A0A4R6T8J2_9BACT</name>
<dbReference type="Gene3D" id="2.60.40.10">
    <property type="entry name" value="Immunoglobulins"/>
    <property type="match status" value="2"/>
</dbReference>
<dbReference type="SUPFAM" id="SSF81296">
    <property type="entry name" value="E set domains"/>
    <property type="match status" value="2"/>
</dbReference>
<dbReference type="InterPro" id="IPR014756">
    <property type="entry name" value="Ig_E-set"/>
</dbReference>
<dbReference type="CDD" id="cd00102">
    <property type="entry name" value="IPT"/>
    <property type="match status" value="1"/>
</dbReference>
<dbReference type="InterPro" id="IPR052387">
    <property type="entry name" value="Fibrocystin"/>
</dbReference>
<evidence type="ECO:0000313" key="4">
    <source>
        <dbReference type="Proteomes" id="UP000294535"/>
    </source>
</evidence>
<feature type="domain" description="IPT/TIG" evidence="2">
    <location>
        <begin position="207"/>
        <end position="278"/>
    </location>
</feature>
<sequence length="713" mass="76300">MPWINQYNHMKKILLPIFILGVWITGCKENNEDPIPVDQFTTQLSGELGGQSISANSSAIQGIYYADQGESIGSLEASATLPNGERLTFFLNEAKVGTLTLTQIFPAVMEGNSFGLRSEKPDKAGEKVQAIPGTYVKYLKSANTFFAISGKITIKIEGDNLTFDWEVTFKDVQGNTFTSKGTLNLKDFKSNQKPKAEISNPTSNLNILSISPDYGKAGTEVVIKGAGFSALSTENKVKLGDLSLEPTSSSATEIKVKIPENGSHGKFKIEVLGSSVESGTFYYEPMVLSLNKTSAKVGEEITITGKHFDADKALLEVKIGAKVMELVSSTLTSIQVKIPAGTESGKVSVARKGRSAIEGPDFTIAADPVATGPAIGDIFETLSGNLTFEEVIVNSHEYGPFWTIEIDKEKNVLYAVGEKGLVSINLSNKSITKVVNTSSEIYRSEIGIINAATIPQTIFASPDGNLYGIKSVFSVPLSPTNVFKLNLESKAVTMLGNSKFNNGAGVNGIFVGTNKSIYIPEFTSGYHLASYDENLGNRNVLIQGMTGGLATFIIPMGANSFRLVRDNTLNSLKYHEINGTEASGEVAMGATLSGMQVGGQVLTLPVGLDQAGGNIYGLFGGAAGNVANYPQFEYTLGVQSGATGNFQKKGGFKIKQTFEYLGTTYYLSSKKTFNKIMGVDKDGSIYFLISTPMTSQGVQVAGPLGGIYKVKFQ</sequence>
<protein>
    <submittedName>
        <fullName evidence="3">IPT/TIG domain-containing protein</fullName>
    </submittedName>
</protein>
<dbReference type="EMBL" id="SNYF01000006">
    <property type="protein sequence ID" value="TDQ17217.1"/>
    <property type="molecule type" value="Genomic_DNA"/>
</dbReference>
<keyword evidence="4" id="KW-1185">Reference proteome</keyword>
<keyword evidence="1" id="KW-0732">Signal</keyword>
<dbReference type="InterPro" id="IPR013783">
    <property type="entry name" value="Ig-like_fold"/>
</dbReference>
<dbReference type="Proteomes" id="UP000294535">
    <property type="component" value="Unassembled WGS sequence"/>
</dbReference>
<reference evidence="3 4" key="1">
    <citation type="submission" date="2019-03" db="EMBL/GenBank/DDBJ databases">
        <title>Genomic Encyclopedia of Type Strains, Phase III (KMG-III): the genomes of soil and plant-associated and newly described type strains.</title>
        <authorList>
            <person name="Whitman W."/>
        </authorList>
    </citation>
    <scope>NUCLEOTIDE SEQUENCE [LARGE SCALE GENOMIC DNA]</scope>
    <source>
        <strain evidence="3 4">CECT 8446</strain>
    </source>
</reference>
<organism evidence="3 4">
    <name type="scientific">Algoriphagus boseongensis</name>
    <dbReference type="NCBI Taxonomy" id="1442587"/>
    <lineage>
        <taxon>Bacteria</taxon>
        <taxon>Pseudomonadati</taxon>
        <taxon>Bacteroidota</taxon>
        <taxon>Cytophagia</taxon>
        <taxon>Cytophagales</taxon>
        <taxon>Cyclobacteriaceae</taxon>
        <taxon>Algoriphagus</taxon>
    </lineage>
</organism>
<dbReference type="OrthoDB" id="1524003at2"/>
<gene>
    <name evidence="3" type="ORF">DFQ04_1869</name>
</gene>
<dbReference type="Pfam" id="PF01833">
    <property type="entry name" value="TIG"/>
    <property type="match status" value="2"/>
</dbReference>
<evidence type="ECO:0000256" key="1">
    <source>
        <dbReference type="ARBA" id="ARBA00022729"/>
    </source>
</evidence>
<evidence type="ECO:0000313" key="3">
    <source>
        <dbReference type="EMBL" id="TDQ17217.1"/>
    </source>
</evidence>
<evidence type="ECO:0000259" key="2">
    <source>
        <dbReference type="Pfam" id="PF01833"/>
    </source>
</evidence>
<proteinExistence type="predicted"/>
<comment type="caution">
    <text evidence="3">The sequence shown here is derived from an EMBL/GenBank/DDBJ whole genome shotgun (WGS) entry which is preliminary data.</text>
</comment>
<feature type="domain" description="IPT/TIG" evidence="2">
    <location>
        <begin position="290"/>
        <end position="353"/>
    </location>
</feature>
<dbReference type="PANTHER" id="PTHR46769">
    <property type="entry name" value="POLYCYSTIC KIDNEY AND HEPATIC DISEASE 1 (AUTOSOMAL RECESSIVE)-LIKE 1"/>
    <property type="match status" value="1"/>
</dbReference>